<accession>A0A653C975</accession>
<dbReference type="AlphaFoldDB" id="A0A653C975"/>
<protein>
    <recommendedName>
        <fullName evidence="8">Homeobox domain-containing protein</fullName>
    </recommendedName>
</protein>
<feature type="DNA-binding region" description="Homeobox" evidence="5">
    <location>
        <begin position="6"/>
        <end position="65"/>
    </location>
</feature>
<dbReference type="OrthoDB" id="1867783at2759"/>
<evidence type="ECO:0000256" key="3">
    <source>
        <dbReference type="ARBA" id="ARBA00023155"/>
    </source>
</evidence>
<organism evidence="9 10">
    <name type="scientific">Callosobruchus maculatus</name>
    <name type="common">Southern cowpea weevil</name>
    <name type="synonym">Pulse bruchid</name>
    <dbReference type="NCBI Taxonomy" id="64391"/>
    <lineage>
        <taxon>Eukaryota</taxon>
        <taxon>Metazoa</taxon>
        <taxon>Ecdysozoa</taxon>
        <taxon>Arthropoda</taxon>
        <taxon>Hexapoda</taxon>
        <taxon>Insecta</taxon>
        <taxon>Pterygota</taxon>
        <taxon>Neoptera</taxon>
        <taxon>Endopterygota</taxon>
        <taxon>Coleoptera</taxon>
        <taxon>Polyphaga</taxon>
        <taxon>Cucujiformia</taxon>
        <taxon>Chrysomeloidea</taxon>
        <taxon>Chrysomelidae</taxon>
        <taxon>Bruchinae</taxon>
        <taxon>Bruchini</taxon>
        <taxon>Callosobruchus</taxon>
    </lineage>
</organism>
<keyword evidence="3 5" id="KW-0371">Homeobox</keyword>
<evidence type="ECO:0000259" key="8">
    <source>
        <dbReference type="PROSITE" id="PS50071"/>
    </source>
</evidence>
<evidence type="ECO:0000256" key="5">
    <source>
        <dbReference type="PROSITE-ProRule" id="PRU00108"/>
    </source>
</evidence>
<dbReference type="Proteomes" id="UP000410492">
    <property type="component" value="Unassembled WGS sequence"/>
</dbReference>
<dbReference type="SMART" id="SM00389">
    <property type="entry name" value="HOX"/>
    <property type="match status" value="1"/>
</dbReference>
<evidence type="ECO:0000256" key="1">
    <source>
        <dbReference type="ARBA" id="ARBA00004123"/>
    </source>
</evidence>
<feature type="region of interest" description="Disordered" evidence="7">
    <location>
        <begin position="64"/>
        <end position="88"/>
    </location>
</feature>
<dbReference type="InterPro" id="IPR050848">
    <property type="entry name" value="Homeobox_TF"/>
</dbReference>
<dbReference type="SUPFAM" id="SSF46689">
    <property type="entry name" value="Homeodomain-like"/>
    <property type="match status" value="1"/>
</dbReference>
<keyword evidence="10" id="KW-1185">Reference proteome</keyword>
<dbReference type="GO" id="GO:0000981">
    <property type="term" value="F:DNA-binding transcription factor activity, RNA polymerase II-specific"/>
    <property type="evidence" value="ECO:0007669"/>
    <property type="project" value="InterPro"/>
</dbReference>
<dbReference type="GO" id="GO:0003677">
    <property type="term" value="F:DNA binding"/>
    <property type="evidence" value="ECO:0007669"/>
    <property type="project" value="UniProtKB-UniRule"/>
</dbReference>
<evidence type="ECO:0000256" key="4">
    <source>
        <dbReference type="ARBA" id="ARBA00023242"/>
    </source>
</evidence>
<evidence type="ECO:0000256" key="2">
    <source>
        <dbReference type="ARBA" id="ARBA00023125"/>
    </source>
</evidence>
<sequence length="116" mass="13573">QKRQLGRYPRIPFTSHQISVLEERFQRNPYLSSEEATILSQKLQLADVKVKIWFQNRRARKRREEMGQIKKEKKKTEVSDSVNNSVKSHPQSFVASSHLVPYLYITPGCSILDTNK</sequence>
<dbReference type="PROSITE" id="PS00027">
    <property type="entry name" value="HOMEOBOX_1"/>
    <property type="match status" value="1"/>
</dbReference>
<reference evidence="9 10" key="1">
    <citation type="submission" date="2019-01" db="EMBL/GenBank/DDBJ databases">
        <authorList>
            <person name="Sayadi A."/>
        </authorList>
    </citation>
    <scope>NUCLEOTIDE SEQUENCE [LARGE SCALE GENOMIC DNA]</scope>
</reference>
<gene>
    <name evidence="9" type="ORF">CALMAC_LOCUS6952</name>
</gene>
<dbReference type="Gene3D" id="1.10.10.60">
    <property type="entry name" value="Homeodomain-like"/>
    <property type="match status" value="1"/>
</dbReference>
<comment type="subcellular location">
    <subcellularLocation>
        <location evidence="1 5 6">Nucleus</location>
    </subcellularLocation>
</comment>
<evidence type="ECO:0000313" key="9">
    <source>
        <dbReference type="EMBL" id="VEN43984.1"/>
    </source>
</evidence>
<dbReference type="EMBL" id="CAACVG010007166">
    <property type="protein sequence ID" value="VEN43984.1"/>
    <property type="molecule type" value="Genomic_DNA"/>
</dbReference>
<dbReference type="InterPro" id="IPR017970">
    <property type="entry name" value="Homeobox_CS"/>
</dbReference>
<evidence type="ECO:0000313" key="10">
    <source>
        <dbReference type="Proteomes" id="UP000410492"/>
    </source>
</evidence>
<feature type="compositionally biased region" description="Polar residues" evidence="7">
    <location>
        <begin position="79"/>
        <end position="88"/>
    </location>
</feature>
<dbReference type="Pfam" id="PF00046">
    <property type="entry name" value="Homeodomain"/>
    <property type="match status" value="1"/>
</dbReference>
<keyword evidence="4 5" id="KW-0539">Nucleus</keyword>
<dbReference type="GO" id="GO:0005634">
    <property type="term" value="C:nucleus"/>
    <property type="evidence" value="ECO:0007669"/>
    <property type="project" value="UniProtKB-SubCell"/>
</dbReference>
<name>A0A653C975_CALMS</name>
<dbReference type="InterPro" id="IPR001356">
    <property type="entry name" value="HD"/>
</dbReference>
<feature type="non-terminal residue" evidence="9">
    <location>
        <position position="1"/>
    </location>
</feature>
<dbReference type="CDD" id="cd00086">
    <property type="entry name" value="homeodomain"/>
    <property type="match status" value="1"/>
</dbReference>
<evidence type="ECO:0000256" key="6">
    <source>
        <dbReference type="RuleBase" id="RU000682"/>
    </source>
</evidence>
<feature type="domain" description="Homeobox" evidence="8">
    <location>
        <begin position="4"/>
        <end position="64"/>
    </location>
</feature>
<dbReference type="InterPro" id="IPR009057">
    <property type="entry name" value="Homeodomain-like_sf"/>
</dbReference>
<dbReference type="PANTHER" id="PTHR24333">
    <property type="entry name" value="HOMEO BOX HB9 LIKE A-RELATED"/>
    <property type="match status" value="1"/>
</dbReference>
<feature type="compositionally biased region" description="Basic and acidic residues" evidence="7">
    <location>
        <begin position="64"/>
        <end position="78"/>
    </location>
</feature>
<dbReference type="PROSITE" id="PS50071">
    <property type="entry name" value="HOMEOBOX_2"/>
    <property type="match status" value="1"/>
</dbReference>
<evidence type="ECO:0000256" key="7">
    <source>
        <dbReference type="SAM" id="MobiDB-lite"/>
    </source>
</evidence>
<proteinExistence type="predicted"/>
<keyword evidence="2 5" id="KW-0238">DNA-binding</keyword>
<dbReference type="PANTHER" id="PTHR24333:SF5">
    <property type="entry name" value="VENT HOMEOBOX"/>
    <property type="match status" value="1"/>
</dbReference>